<organism evidence="1 2">
    <name type="scientific">Lactobacillus bombicola</name>
    <dbReference type="NCBI Taxonomy" id="1505723"/>
    <lineage>
        <taxon>Bacteria</taxon>
        <taxon>Bacillati</taxon>
        <taxon>Bacillota</taxon>
        <taxon>Bacilli</taxon>
        <taxon>Lactobacillales</taxon>
        <taxon>Lactobacillaceae</taxon>
        <taxon>Lactobacillus</taxon>
    </lineage>
</organism>
<proteinExistence type="predicted"/>
<accession>A0A1I1R1B1</accession>
<dbReference type="RefSeq" id="WP_090091837.1">
    <property type="nucleotide sequence ID" value="NZ_CBCRVU010000001.1"/>
</dbReference>
<evidence type="ECO:0000313" key="1">
    <source>
        <dbReference type="EMBL" id="SFD28146.1"/>
    </source>
</evidence>
<evidence type="ECO:0008006" key="3">
    <source>
        <dbReference type="Google" id="ProtNLM"/>
    </source>
</evidence>
<dbReference type="AlphaFoldDB" id="A0A1I1R1B1"/>
<protein>
    <recommendedName>
        <fullName evidence="3">Tetratricopeptide repeat protein</fullName>
    </recommendedName>
</protein>
<sequence length="277" mass="31541">MTTLSQKNLLQLARKNELDNNVTLAIQNLEEALREGSSQEIVLMLCELYLKDKQEYAAYSLIKEEGDLFSDKTIFTEYSKILKANHFAIEAFEVTNLTKGELAISVEPVSITEQQELMLKFKQLKQPTQYDYQQLFKLSLANFKFFAQSLLVDPTLNFAVRIALCEDFVRLGLKDEISVVILGDLVKFIPADTNLLKDEPIYREVISGIGAKYYHRPSQLPVVLAEVNLILGSLYPMINKYVDEPDSFASDIASYIDNHDGRGNQKLFETIELNLPK</sequence>
<dbReference type="EMBL" id="FOMN01000001">
    <property type="protein sequence ID" value="SFD28146.1"/>
    <property type="molecule type" value="Genomic_DNA"/>
</dbReference>
<dbReference type="Proteomes" id="UP000199599">
    <property type="component" value="Unassembled WGS sequence"/>
</dbReference>
<reference evidence="2" key="1">
    <citation type="submission" date="2016-10" db="EMBL/GenBank/DDBJ databases">
        <authorList>
            <person name="Varghese N."/>
            <person name="Submissions S."/>
        </authorList>
    </citation>
    <scope>NUCLEOTIDE SEQUENCE [LARGE SCALE GENOMIC DNA]</scope>
    <source>
        <strain evidence="2">R-53102</strain>
    </source>
</reference>
<name>A0A1I1R1B1_9LACO</name>
<evidence type="ECO:0000313" key="2">
    <source>
        <dbReference type="Proteomes" id="UP000199599"/>
    </source>
</evidence>
<dbReference type="STRING" id="1505723.SAMN04487792_0068"/>
<gene>
    <name evidence="1" type="ORF">SAMN04487792_0068</name>
</gene>